<dbReference type="Pfam" id="PF00903">
    <property type="entry name" value="Glyoxalase"/>
    <property type="match status" value="1"/>
</dbReference>
<comment type="caution">
    <text evidence="3">The sequence shown here is derived from an EMBL/GenBank/DDBJ whole genome shotgun (WGS) entry which is preliminary data.</text>
</comment>
<name>A0A4R1NLR8_9GAMM</name>
<dbReference type="EMBL" id="SJOI01000001">
    <property type="protein sequence ID" value="TCL05170.1"/>
    <property type="molecule type" value="Genomic_DNA"/>
</dbReference>
<dbReference type="GO" id="GO:0004493">
    <property type="term" value="F:methylmalonyl-CoA epimerase activity"/>
    <property type="evidence" value="ECO:0007669"/>
    <property type="project" value="TreeGrafter"/>
</dbReference>
<evidence type="ECO:0000313" key="3">
    <source>
        <dbReference type="EMBL" id="TCL05170.1"/>
    </source>
</evidence>
<organism evidence="3 4">
    <name type="scientific">Sodalis ligni</name>
    <dbReference type="NCBI Taxonomy" id="2697027"/>
    <lineage>
        <taxon>Bacteria</taxon>
        <taxon>Pseudomonadati</taxon>
        <taxon>Pseudomonadota</taxon>
        <taxon>Gammaproteobacteria</taxon>
        <taxon>Enterobacterales</taxon>
        <taxon>Bruguierivoracaceae</taxon>
        <taxon>Sodalis</taxon>
    </lineage>
</organism>
<dbReference type="GO" id="GO:0046872">
    <property type="term" value="F:metal ion binding"/>
    <property type="evidence" value="ECO:0007669"/>
    <property type="project" value="UniProtKB-KW"/>
</dbReference>
<dbReference type="RefSeq" id="WP_132923902.1">
    <property type="nucleotide sequence ID" value="NZ_SJOI01000001.1"/>
</dbReference>
<dbReference type="AlphaFoldDB" id="A0A4R1NLR8"/>
<dbReference type="GO" id="GO:0046491">
    <property type="term" value="P:L-methylmalonyl-CoA metabolic process"/>
    <property type="evidence" value="ECO:0007669"/>
    <property type="project" value="TreeGrafter"/>
</dbReference>
<sequence>MKPDTPQPLAAPVLSCGRVDHVALTVPDLDAATAFFTQVLGARELYRRHYRPGPDNAASMAERFNTHPEAACRLAKLDFLGTALELFEYRAPDLNRAMPRNCDAGGAHLGITVHNLPQALAALRQVPGVKILGEPSVIGPDHPLAGRRWVYFLTPWGLQMELVSP</sequence>
<dbReference type="GO" id="GO:0016829">
    <property type="term" value="F:lyase activity"/>
    <property type="evidence" value="ECO:0007669"/>
    <property type="project" value="UniProtKB-KW"/>
</dbReference>
<protein>
    <submittedName>
        <fullName evidence="3">Catechol 2,3-dioxygenase-like lactoylglutathione lyase family enzyme</fullName>
    </submittedName>
</protein>
<dbReference type="Proteomes" id="UP000294555">
    <property type="component" value="Unassembled WGS sequence"/>
</dbReference>
<keyword evidence="4" id="KW-1185">Reference proteome</keyword>
<dbReference type="SUPFAM" id="SSF54593">
    <property type="entry name" value="Glyoxalase/Bleomycin resistance protein/Dihydroxybiphenyl dioxygenase"/>
    <property type="match status" value="1"/>
</dbReference>
<reference evidence="3 4" key="1">
    <citation type="submission" date="2019-02" db="EMBL/GenBank/DDBJ databases">
        <title>Investigation of anaerobic lignin degradation for improved lignocellulosic biofuels.</title>
        <authorList>
            <person name="Deangelis K."/>
        </authorList>
    </citation>
    <scope>NUCLEOTIDE SEQUENCE [LARGE SCALE GENOMIC DNA]</scope>
    <source>
        <strain evidence="3 4">159R</strain>
    </source>
</reference>
<gene>
    <name evidence="3" type="ORF">EZJ58_3341</name>
</gene>
<keyword evidence="3" id="KW-0456">Lyase</keyword>
<keyword evidence="3" id="KW-0223">Dioxygenase</keyword>
<evidence type="ECO:0000259" key="2">
    <source>
        <dbReference type="PROSITE" id="PS51819"/>
    </source>
</evidence>
<dbReference type="InterPro" id="IPR051785">
    <property type="entry name" value="MMCE/EMCE_epimerase"/>
</dbReference>
<dbReference type="GO" id="GO:0051213">
    <property type="term" value="F:dioxygenase activity"/>
    <property type="evidence" value="ECO:0007669"/>
    <property type="project" value="UniProtKB-KW"/>
</dbReference>
<dbReference type="PANTHER" id="PTHR43048">
    <property type="entry name" value="METHYLMALONYL-COA EPIMERASE"/>
    <property type="match status" value="1"/>
</dbReference>
<evidence type="ECO:0000256" key="1">
    <source>
        <dbReference type="ARBA" id="ARBA00022723"/>
    </source>
</evidence>
<dbReference type="Gene3D" id="3.10.180.10">
    <property type="entry name" value="2,3-Dihydroxybiphenyl 1,2-Dioxygenase, domain 1"/>
    <property type="match status" value="1"/>
</dbReference>
<accession>A0A4R1NLR8</accession>
<dbReference type="InterPro" id="IPR029068">
    <property type="entry name" value="Glyas_Bleomycin-R_OHBP_Dase"/>
</dbReference>
<feature type="domain" description="VOC" evidence="2">
    <location>
        <begin position="18"/>
        <end position="165"/>
    </location>
</feature>
<proteinExistence type="predicted"/>
<dbReference type="PANTHER" id="PTHR43048:SF6">
    <property type="entry name" value="BLR8189 PROTEIN"/>
    <property type="match status" value="1"/>
</dbReference>
<dbReference type="InterPro" id="IPR037523">
    <property type="entry name" value="VOC_core"/>
</dbReference>
<dbReference type="PROSITE" id="PS51819">
    <property type="entry name" value="VOC"/>
    <property type="match status" value="1"/>
</dbReference>
<dbReference type="InterPro" id="IPR004360">
    <property type="entry name" value="Glyas_Fos-R_dOase_dom"/>
</dbReference>
<keyword evidence="1" id="KW-0479">Metal-binding</keyword>
<evidence type="ECO:0000313" key="4">
    <source>
        <dbReference type="Proteomes" id="UP000294555"/>
    </source>
</evidence>
<keyword evidence="3" id="KW-0560">Oxidoreductase</keyword>
<dbReference type="OrthoDB" id="2613830at2"/>